<dbReference type="RefSeq" id="WP_007036517.1">
    <property type="nucleotide sequence ID" value="NZ_DS480679.1"/>
</dbReference>
<dbReference type="Proteomes" id="UP000005396">
    <property type="component" value="Unassembled WGS sequence"/>
</dbReference>
<dbReference type="Pfam" id="PF06725">
    <property type="entry name" value="3D"/>
    <property type="match status" value="1"/>
</dbReference>
<dbReference type="PANTHER" id="PTHR39160:SF4">
    <property type="entry name" value="RESUSCITATION-PROMOTING FACTOR RPFB"/>
    <property type="match status" value="1"/>
</dbReference>
<dbReference type="InterPro" id="IPR036908">
    <property type="entry name" value="RlpA-like_sf"/>
</dbReference>
<dbReference type="Gene3D" id="2.40.40.10">
    <property type="entry name" value="RlpA-like domain"/>
    <property type="match status" value="1"/>
</dbReference>
<feature type="domain" description="3D" evidence="2">
    <location>
        <begin position="165"/>
        <end position="223"/>
    </location>
</feature>
<dbReference type="eggNOG" id="COG3584">
    <property type="taxonomic scope" value="Bacteria"/>
</dbReference>
<evidence type="ECO:0000313" key="3">
    <source>
        <dbReference type="EMBL" id="EDP17588.1"/>
    </source>
</evidence>
<dbReference type="AlphaFoldDB" id="A8RNC8"/>
<dbReference type="GO" id="GO:0004553">
    <property type="term" value="F:hydrolase activity, hydrolyzing O-glycosyl compounds"/>
    <property type="evidence" value="ECO:0007669"/>
    <property type="project" value="InterPro"/>
</dbReference>
<reference evidence="3 4" key="1">
    <citation type="submission" date="2007-08" db="EMBL/GenBank/DDBJ databases">
        <authorList>
            <person name="Fulton L."/>
            <person name="Clifton S."/>
            <person name="Fulton B."/>
            <person name="Xu J."/>
            <person name="Minx P."/>
            <person name="Pepin K.H."/>
            <person name="Johnson M."/>
            <person name="Thiruvilangam P."/>
            <person name="Bhonagiri V."/>
            <person name="Nash W.E."/>
            <person name="Mardis E.R."/>
            <person name="Wilson R.K."/>
        </authorList>
    </citation>
    <scope>NUCLEOTIDE SEQUENCE [LARGE SCALE GENOMIC DNA]</scope>
    <source>
        <strain evidence="4">ATCC BAA-613 / DSM 15670 / CCUG 46953 / JCM 12243 / WAL 16351</strain>
    </source>
</reference>
<proteinExistence type="predicted"/>
<name>A8RNC8_ENTBW</name>
<sequence length="224" mass="24616">MADDLQRGNWNGNALFAVIDENEAREAYIGELDVAAYCGCQYCIGRSDTYVTWSGRLPTQGTTVAADLNGFEIGDVLRIGSDIYRVEDKVSPGAREALCLYFSNHADAIAFGRQILPVFKIKSREEHLGEPLGIFEVTGYCGCEKCCGLKGGLTKAEKIPKAGHTIAADPEVLPMESKVEINDIVYVVEDTGKLVKGNVIDIYFNTHEEAVRFGRQKINVYLVP</sequence>
<evidence type="ECO:0000313" key="4">
    <source>
        <dbReference type="Proteomes" id="UP000005396"/>
    </source>
</evidence>
<evidence type="ECO:0000259" key="2">
    <source>
        <dbReference type="Pfam" id="PF06725"/>
    </source>
</evidence>
<dbReference type="CDD" id="cd14667">
    <property type="entry name" value="3D_containing_proteins"/>
    <property type="match status" value="2"/>
</dbReference>
<accession>A8RNC8</accession>
<dbReference type="PANTHER" id="PTHR39160">
    <property type="entry name" value="CELL WALL-BINDING PROTEIN YOCH"/>
    <property type="match status" value="1"/>
</dbReference>
<dbReference type="HOGENOM" id="CLU_081220_0_0_9"/>
<dbReference type="EMBL" id="ABCC02000022">
    <property type="protein sequence ID" value="EDP17588.1"/>
    <property type="molecule type" value="Genomic_DNA"/>
</dbReference>
<reference evidence="3 4" key="2">
    <citation type="submission" date="2007-09" db="EMBL/GenBank/DDBJ databases">
        <title>Draft genome sequence of Clostridium bolteae (ATCC BAA-613).</title>
        <authorList>
            <person name="Sudarsanam P."/>
            <person name="Ley R."/>
            <person name="Guruge J."/>
            <person name="Turnbaugh P.J."/>
            <person name="Mahowald M."/>
            <person name="Liep D."/>
            <person name="Gordon J."/>
        </authorList>
    </citation>
    <scope>NUCLEOTIDE SEQUENCE [LARGE SCALE GENOMIC DNA]</scope>
    <source>
        <strain evidence="4">ATCC BAA-613 / DSM 15670 / CCUG 46953 / JCM 12243 / WAL 16351</strain>
    </source>
</reference>
<dbReference type="PaxDb" id="411902-CLOBOL_02165"/>
<dbReference type="InterPro" id="IPR059180">
    <property type="entry name" value="3D_YorM"/>
</dbReference>
<dbReference type="InterPro" id="IPR051933">
    <property type="entry name" value="Resuscitation_pf_RpfB"/>
</dbReference>
<comment type="caution">
    <text evidence="3">The sequence shown here is derived from an EMBL/GenBank/DDBJ whole genome shotgun (WGS) entry which is preliminary data.</text>
</comment>
<gene>
    <name evidence="3" type="ORF">CLOBOL_02165</name>
</gene>
<keyword evidence="1" id="KW-0732">Signal</keyword>
<dbReference type="GO" id="GO:0019867">
    <property type="term" value="C:outer membrane"/>
    <property type="evidence" value="ECO:0007669"/>
    <property type="project" value="InterPro"/>
</dbReference>
<protein>
    <recommendedName>
        <fullName evidence="2">3D domain-containing protein</fullName>
    </recommendedName>
</protein>
<dbReference type="GO" id="GO:0009254">
    <property type="term" value="P:peptidoglycan turnover"/>
    <property type="evidence" value="ECO:0007669"/>
    <property type="project" value="InterPro"/>
</dbReference>
<evidence type="ECO:0000256" key="1">
    <source>
        <dbReference type="ARBA" id="ARBA00022729"/>
    </source>
</evidence>
<organism evidence="3 4">
    <name type="scientific">Enterocloster bolteae (strain ATCC BAA-613 / DSM 15670 / CCUG 46953 / JCM 12243 / WAL 16351)</name>
    <name type="common">Clostridium bolteae</name>
    <dbReference type="NCBI Taxonomy" id="411902"/>
    <lineage>
        <taxon>Bacteria</taxon>
        <taxon>Bacillati</taxon>
        <taxon>Bacillota</taxon>
        <taxon>Clostridia</taxon>
        <taxon>Lachnospirales</taxon>
        <taxon>Lachnospiraceae</taxon>
        <taxon>Enterocloster</taxon>
    </lineage>
</organism>
<dbReference type="InterPro" id="IPR010611">
    <property type="entry name" value="3D_dom"/>
</dbReference>